<keyword evidence="9" id="KW-0479">Metal-binding</keyword>
<dbReference type="eggNOG" id="KOG2264">
    <property type="taxonomic scope" value="Eukaryota"/>
</dbReference>
<dbReference type="InParanoid" id="T1G529"/>
<dbReference type="GO" id="GO:0005789">
    <property type="term" value="C:endoplasmic reticulum membrane"/>
    <property type="evidence" value="ECO:0007669"/>
    <property type="project" value="UniProtKB-SubCell"/>
</dbReference>
<evidence type="ECO:0000256" key="9">
    <source>
        <dbReference type="ARBA" id="ARBA00022723"/>
    </source>
</evidence>
<accession>T1G529</accession>
<name>T1G529_HELRO</name>
<evidence type="ECO:0000313" key="25">
    <source>
        <dbReference type="Proteomes" id="UP000015101"/>
    </source>
</evidence>
<evidence type="ECO:0000256" key="14">
    <source>
        <dbReference type="ARBA" id="ARBA00023136"/>
    </source>
</evidence>
<evidence type="ECO:0000259" key="21">
    <source>
        <dbReference type="Pfam" id="PF03016"/>
    </source>
</evidence>
<keyword evidence="12" id="KW-1133">Transmembrane helix</keyword>
<evidence type="ECO:0000313" key="23">
    <source>
        <dbReference type="EMBL" id="ESO00244.1"/>
    </source>
</evidence>
<keyword evidence="8" id="KW-0812">Transmembrane</keyword>
<reference evidence="24" key="3">
    <citation type="submission" date="2015-06" db="UniProtKB">
        <authorList>
            <consortium name="EnsemblMetazoa"/>
        </authorList>
    </citation>
    <scope>IDENTIFICATION</scope>
</reference>
<dbReference type="InterPro" id="IPR029044">
    <property type="entry name" value="Nucleotide-diphossugar_trans"/>
</dbReference>
<dbReference type="RefSeq" id="XP_009021678.1">
    <property type="nucleotide sequence ID" value="XM_009023430.1"/>
</dbReference>
<evidence type="ECO:0000256" key="6">
    <source>
        <dbReference type="ARBA" id="ARBA00022676"/>
    </source>
</evidence>
<keyword evidence="6" id="KW-0328">Glycosyltransferase</keyword>
<dbReference type="EMBL" id="AMQM01005546">
    <property type="status" value="NOT_ANNOTATED_CDS"/>
    <property type="molecule type" value="Genomic_DNA"/>
</dbReference>
<dbReference type="PANTHER" id="PTHR48261">
    <property type="entry name" value="ACETYLGLUCOSAMINYLTRANSFERASE"/>
    <property type="match status" value="1"/>
</dbReference>
<reference evidence="23 25" key="2">
    <citation type="journal article" date="2013" name="Nature">
        <title>Insights into bilaterian evolution from three spiralian genomes.</title>
        <authorList>
            <person name="Simakov O."/>
            <person name="Marletaz F."/>
            <person name="Cho S.J."/>
            <person name="Edsinger-Gonzales E."/>
            <person name="Havlak P."/>
            <person name="Hellsten U."/>
            <person name="Kuo D.H."/>
            <person name="Larsson T."/>
            <person name="Lv J."/>
            <person name="Arendt D."/>
            <person name="Savage R."/>
            <person name="Osoegawa K."/>
            <person name="de Jong P."/>
            <person name="Grimwood J."/>
            <person name="Chapman J.A."/>
            <person name="Shapiro H."/>
            <person name="Aerts A."/>
            <person name="Otillar R.P."/>
            <person name="Terry A.Y."/>
            <person name="Boore J.L."/>
            <person name="Grigoriev I.V."/>
            <person name="Lindberg D.R."/>
            <person name="Seaver E.C."/>
            <person name="Weisblat D.A."/>
            <person name="Putnam N.H."/>
            <person name="Rokhsar D.S."/>
        </authorList>
    </citation>
    <scope>NUCLEOTIDE SEQUENCE</scope>
</reference>
<dbReference type="GO" id="GO:0005794">
    <property type="term" value="C:Golgi apparatus"/>
    <property type="evidence" value="ECO:0000318"/>
    <property type="project" value="GO_Central"/>
</dbReference>
<dbReference type="SUPFAM" id="SSF53448">
    <property type="entry name" value="Nucleotide-diphospho-sugar transferases"/>
    <property type="match status" value="1"/>
</dbReference>
<dbReference type="EMBL" id="AMQM01005548">
    <property type="status" value="NOT_ANNOTATED_CDS"/>
    <property type="molecule type" value="Genomic_DNA"/>
</dbReference>
<comment type="pathway">
    <text evidence="4">Glycan metabolism; heparan sulfate biosynthesis.</text>
</comment>
<dbReference type="FunCoup" id="T1G529">
    <property type="interactions" value="1139"/>
</dbReference>
<dbReference type="KEGG" id="hro:HELRODRAFT_83262"/>
<evidence type="ECO:0000256" key="17">
    <source>
        <dbReference type="ARBA" id="ARBA00023211"/>
    </source>
</evidence>
<dbReference type="AlphaFoldDB" id="T1G529"/>
<keyword evidence="16" id="KW-0325">Glycoprotein</keyword>
<keyword evidence="13" id="KW-0333">Golgi apparatus</keyword>
<evidence type="ECO:0000256" key="18">
    <source>
        <dbReference type="ARBA" id="ARBA00050948"/>
    </source>
</evidence>
<keyword evidence="7" id="KW-0808">Transferase</keyword>
<evidence type="ECO:0000256" key="19">
    <source>
        <dbReference type="ARBA" id="ARBA00066812"/>
    </source>
</evidence>
<evidence type="ECO:0000256" key="15">
    <source>
        <dbReference type="ARBA" id="ARBA00023157"/>
    </source>
</evidence>
<dbReference type="InterPro" id="IPR015338">
    <property type="entry name" value="GT64_dom"/>
</dbReference>
<evidence type="ECO:0000313" key="24">
    <source>
        <dbReference type="EnsemblMetazoa" id="HelroP83262"/>
    </source>
</evidence>
<keyword evidence="17" id="KW-0464">Manganese</keyword>
<comment type="similarity">
    <text evidence="5">Belongs to the glycosyltransferase 47 family.</text>
</comment>
<dbReference type="STRING" id="6412.T1G529"/>
<evidence type="ECO:0000256" key="11">
    <source>
        <dbReference type="ARBA" id="ARBA00022968"/>
    </source>
</evidence>
<evidence type="ECO:0000256" key="8">
    <source>
        <dbReference type="ARBA" id="ARBA00022692"/>
    </source>
</evidence>
<evidence type="ECO:0000256" key="1">
    <source>
        <dbReference type="ARBA" id="ARBA00001936"/>
    </source>
</evidence>
<evidence type="ECO:0000256" key="7">
    <source>
        <dbReference type="ARBA" id="ARBA00022679"/>
    </source>
</evidence>
<dbReference type="EMBL" id="AMQM01005547">
    <property type="status" value="NOT_ANNOTATED_CDS"/>
    <property type="molecule type" value="Genomic_DNA"/>
</dbReference>
<keyword evidence="14" id="KW-0472">Membrane</keyword>
<dbReference type="Gene3D" id="3.90.550.10">
    <property type="entry name" value="Spore Coat Polysaccharide Biosynthesis Protein SpsA, Chain A"/>
    <property type="match status" value="1"/>
</dbReference>
<protein>
    <recommendedName>
        <fullName evidence="19">glucuronosyl-galactosyl-proteoglycan 4-alpha-N-acetylglucosaminyltransferase</fullName>
        <ecNumber evidence="19">2.4.1.223</ecNumber>
    </recommendedName>
</protein>
<keyword evidence="20" id="KW-0175">Coiled coil</keyword>
<evidence type="ECO:0000256" key="4">
    <source>
        <dbReference type="ARBA" id="ARBA00005093"/>
    </source>
</evidence>
<dbReference type="PANTHER" id="PTHR48261:SF4">
    <property type="entry name" value="EXOSTOSIN LIKE GLYCOSYLTRANSFERASE 3"/>
    <property type="match status" value="1"/>
</dbReference>
<dbReference type="OMA" id="KFMGSHT"/>
<evidence type="ECO:0000256" key="16">
    <source>
        <dbReference type="ARBA" id="ARBA00023180"/>
    </source>
</evidence>
<keyword evidence="25" id="KW-1185">Reference proteome</keyword>
<comment type="subcellular location">
    <subcellularLocation>
        <location evidence="3">Endoplasmic reticulum membrane</location>
        <topology evidence="3">Single-pass type II membrane protein</topology>
    </subcellularLocation>
    <subcellularLocation>
        <location evidence="2">Golgi apparatus</location>
    </subcellularLocation>
</comment>
<evidence type="ECO:0000256" key="5">
    <source>
        <dbReference type="ARBA" id="ARBA00010271"/>
    </source>
</evidence>
<comment type="catalytic activity">
    <reaction evidence="18">
        <text>3-O-(beta-D-GlcA-(1-&gt;3)-beta-D-Gal-(1-&gt;3)-beta-D-Gal-(1-&gt;4)-beta-D-Xyl)-L-seryl-[protein] + UDP-N-acetyl-alpha-D-glucosamine = 3-O-(alpha-D-GlcNAc-(1-&gt;4)-beta-D-GlcA-(1-&gt;3)-beta-D-Gal-(1-&gt;3)-beta-D-Gal-(1-&gt;4)-beta-D-Xyl)-L-seryl-[protein] + UDP + H(+)</text>
        <dbReference type="Rhea" id="RHEA:16221"/>
        <dbReference type="Rhea" id="RHEA-COMP:12573"/>
        <dbReference type="Rhea" id="RHEA-COMP:12574"/>
        <dbReference type="ChEBI" id="CHEBI:15378"/>
        <dbReference type="ChEBI" id="CHEBI:57705"/>
        <dbReference type="ChEBI" id="CHEBI:58223"/>
        <dbReference type="ChEBI" id="CHEBI:132093"/>
        <dbReference type="ChEBI" id="CHEBI:132104"/>
        <dbReference type="EC" id="2.4.1.223"/>
    </reaction>
</comment>
<evidence type="ECO:0000256" key="13">
    <source>
        <dbReference type="ARBA" id="ARBA00023034"/>
    </source>
</evidence>
<dbReference type="InterPro" id="IPR040911">
    <property type="entry name" value="Exostosin_GT47"/>
</dbReference>
<feature type="coiled-coil region" evidence="20">
    <location>
        <begin position="32"/>
        <end position="101"/>
    </location>
</feature>
<evidence type="ECO:0000256" key="20">
    <source>
        <dbReference type="SAM" id="Coils"/>
    </source>
</evidence>
<dbReference type="Proteomes" id="UP000015101">
    <property type="component" value="Unassembled WGS sequence"/>
</dbReference>
<reference evidence="25" key="1">
    <citation type="submission" date="2012-12" db="EMBL/GenBank/DDBJ databases">
        <authorList>
            <person name="Hellsten U."/>
            <person name="Grimwood J."/>
            <person name="Chapman J.A."/>
            <person name="Shapiro H."/>
            <person name="Aerts A."/>
            <person name="Otillar R.P."/>
            <person name="Terry A.Y."/>
            <person name="Boore J.L."/>
            <person name="Simakov O."/>
            <person name="Marletaz F."/>
            <person name="Cho S.-J."/>
            <person name="Edsinger-Gonzales E."/>
            <person name="Havlak P."/>
            <person name="Kuo D.-H."/>
            <person name="Larsson T."/>
            <person name="Lv J."/>
            <person name="Arendt D."/>
            <person name="Savage R."/>
            <person name="Osoegawa K."/>
            <person name="de Jong P."/>
            <person name="Lindberg D.R."/>
            <person name="Seaver E.C."/>
            <person name="Weisblat D.A."/>
            <person name="Putnam N.H."/>
            <person name="Grigoriev I.V."/>
            <person name="Rokhsar D.S."/>
        </authorList>
    </citation>
    <scope>NUCLEOTIDE SEQUENCE</scope>
</reference>
<evidence type="ECO:0000259" key="22">
    <source>
        <dbReference type="Pfam" id="PF09258"/>
    </source>
</evidence>
<dbReference type="CTD" id="20216177"/>
<organism evidence="24 25">
    <name type="scientific">Helobdella robusta</name>
    <name type="common">Californian leech</name>
    <dbReference type="NCBI Taxonomy" id="6412"/>
    <lineage>
        <taxon>Eukaryota</taxon>
        <taxon>Metazoa</taxon>
        <taxon>Spiralia</taxon>
        <taxon>Lophotrochozoa</taxon>
        <taxon>Annelida</taxon>
        <taxon>Clitellata</taxon>
        <taxon>Hirudinea</taxon>
        <taxon>Rhynchobdellida</taxon>
        <taxon>Glossiphoniidae</taxon>
        <taxon>Helobdella</taxon>
    </lineage>
</organism>
<dbReference type="EMBL" id="KB096983">
    <property type="protein sequence ID" value="ESO00244.1"/>
    <property type="molecule type" value="Genomic_DNA"/>
</dbReference>
<dbReference type="EC" id="2.4.1.223" evidence="19"/>
<dbReference type="GeneID" id="20216177"/>
<dbReference type="OrthoDB" id="5954868at2759"/>
<dbReference type="Pfam" id="PF03016">
    <property type="entry name" value="Exostosin_GT47"/>
    <property type="match status" value="1"/>
</dbReference>
<keyword evidence="15" id="KW-1015">Disulfide bond</keyword>
<dbReference type="GO" id="GO:0001888">
    <property type="term" value="F:glucuronyl-galactosyl-proteoglycan 4-alpha-N-acetylglucosaminyltransferase activity"/>
    <property type="evidence" value="ECO:0007669"/>
    <property type="project" value="UniProtKB-EC"/>
</dbReference>
<keyword evidence="11" id="KW-0735">Signal-anchor</keyword>
<dbReference type="EnsemblMetazoa" id="HelroT83262">
    <property type="protein sequence ID" value="HelroP83262"/>
    <property type="gene ID" value="HelroG83262"/>
</dbReference>
<evidence type="ECO:0000256" key="10">
    <source>
        <dbReference type="ARBA" id="ARBA00022824"/>
    </source>
</evidence>
<evidence type="ECO:0000256" key="12">
    <source>
        <dbReference type="ARBA" id="ARBA00022989"/>
    </source>
</evidence>
<dbReference type="InterPro" id="IPR004263">
    <property type="entry name" value="Exostosin"/>
</dbReference>
<dbReference type="EMBL" id="AMQM01005545">
    <property type="status" value="NOT_ANNOTATED_CDS"/>
    <property type="molecule type" value="Genomic_DNA"/>
</dbReference>
<evidence type="ECO:0000256" key="3">
    <source>
        <dbReference type="ARBA" id="ARBA00004648"/>
    </source>
</evidence>
<feature type="domain" description="Glycosyl transferase 64" evidence="22">
    <location>
        <begin position="620"/>
        <end position="861"/>
    </location>
</feature>
<dbReference type="FunFam" id="3.90.550.10:FF:000033">
    <property type="entry name" value="Exostosin-like glycosyltransferase 3"/>
    <property type="match status" value="1"/>
</dbReference>
<dbReference type="HOGENOM" id="CLU_013906_3_0_1"/>
<keyword evidence="10" id="KW-0256">Endoplasmic reticulum</keyword>
<proteinExistence type="inferred from homology"/>
<evidence type="ECO:0000256" key="2">
    <source>
        <dbReference type="ARBA" id="ARBA00004555"/>
    </source>
</evidence>
<comment type="cofactor">
    <cofactor evidence="1">
        <name>Mn(2+)</name>
        <dbReference type="ChEBI" id="CHEBI:29035"/>
    </cofactor>
</comment>
<dbReference type="Pfam" id="PF09258">
    <property type="entry name" value="Glyco_transf_64"/>
    <property type="match status" value="1"/>
</dbReference>
<dbReference type="GO" id="GO:0016757">
    <property type="term" value="F:glycosyltransferase activity"/>
    <property type="evidence" value="ECO:0000318"/>
    <property type="project" value="GO_Central"/>
</dbReference>
<sequence>MENVKSSDFESIYNNKVYQEIEILNGHNNDQIEELEKIKLSVNKELLSLEKQRKHLLAEIVNLNGNLDYLKTSYDVENNKVENMKLNLKSLYVQLEDMKKNNQPSLSYPLKILSHQLVNEIQDSDFINSFADMTPTTRLSVFKHCSMSTCFDYSRCSLFSQFPVFIYNSSFSSTISSSQLNLKKYLLLSNHITFKPKEACVFIHLIDNSDIFDDELLFLSHWHHTNELHCGLNHVIVNLQTNSSSNRTFSYHFSLFKKSIIVQSFFKKSLFRKGFDFVIPPINELILLQQYDENKFLPMMVPVKRKYLLTFSGALTQNDGSKNMDLYKKIITVLSDMQQKFQRDGFSFDFECRVDEKVSHIHNEMLICGNQFERLTILEQSTFSLILIGDLITNEVDFTLSTSTLQIRLLESLRSGAIPIILAAENDVELPFANLIYWSGSILWLSVARITELHYVIRSVVDEDILEMRSRGRRIYETYFSSINRFTDSLLAAVRTRVQIPPLVSKDENSYNYFDDYKPIFKPVTIETSETDEVLGPFESPVKSQLYQRNFTSFFYMHSYEKLINDFHLYPNVPFKSHLSMDAQYSAGSAYGYRPIGNGLGGSGDEFKESLGGNFPKEQFTIVILTYERETVLLAAVAKFKNLPYLNKVIIVWNNNKPPSRDLKWPDIGVKIEVMRTVHNSLNNRFLPYSSIVTEAVLSIDDDVHLRHDEIVFAFRVWRQNRDQLVGFPGRYVSYYKDINKFMYNSNYTCEMSMVLTGAAFIHKFYMYIYSNIMSPIIRDKVDEFLNCEDIAMNFLVSHITRKPPIKVTSRWTFKCLDCPNTLYADESHFAERHQCIQFFTKVYGYLPLLTTQYRADSILFKTRIPHNKQKCFKFI</sequence>
<dbReference type="GO" id="GO:0046872">
    <property type="term" value="F:metal ion binding"/>
    <property type="evidence" value="ECO:0007669"/>
    <property type="project" value="UniProtKB-KW"/>
</dbReference>
<dbReference type="GO" id="GO:0015012">
    <property type="term" value="P:heparan sulfate proteoglycan biosynthetic process"/>
    <property type="evidence" value="ECO:0007669"/>
    <property type="project" value="UniProtKB-ARBA"/>
</dbReference>
<feature type="domain" description="Exostosin GT47" evidence="21">
    <location>
        <begin position="161"/>
        <end position="459"/>
    </location>
</feature>
<gene>
    <name evidence="24" type="primary">20216177</name>
    <name evidence="23" type="ORF">HELRODRAFT_83262</name>
</gene>